<evidence type="ECO:0000256" key="2">
    <source>
        <dbReference type="ARBA" id="ARBA00022806"/>
    </source>
</evidence>
<organism evidence="4 5">
    <name type="scientific">Ilumatobacter coccineus</name>
    <dbReference type="NCBI Taxonomy" id="467094"/>
    <lineage>
        <taxon>Bacteria</taxon>
        <taxon>Bacillati</taxon>
        <taxon>Actinomycetota</taxon>
        <taxon>Acidimicrobiia</taxon>
        <taxon>Acidimicrobiales</taxon>
        <taxon>Ilumatobacteraceae</taxon>
        <taxon>Ilumatobacter</taxon>
    </lineage>
</organism>
<proteinExistence type="predicted"/>
<keyword evidence="2" id="KW-0067">ATP-binding</keyword>
<dbReference type="Proteomes" id="UP000230914">
    <property type="component" value="Unassembled WGS sequence"/>
</dbReference>
<evidence type="ECO:0008006" key="6">
    <source>
        <dbReference type="Google" id="ProtNLM"/>
    </source>
</evidence>
<keyword evidence="2" id="KW-0547">Nucleotide-binding</keyword>
<protein>
    <recommendedName>
        <fullName evidence="6">ATP-dependent helicase HrpB</fullName>
    </recommendedName>
</protein>
<dbReference type="AlphaFoldDB" id="A0A2G6K810"/>
<name>A0A2G6K810_9ACTN</name>
<comment type="caution">
    <text evidence="4">The sequence shown here is derived from an EMBL/GenBank/DDBJ whole genome shotgun (WGS) entry which is preliminary data.</text>
</comment>
<dbReference type="SUPFAM" id="SSF52540">
    <property type="entry name" value="P-loop containing nucleoside triphosphate hydrolases"/>
    <property type="match status" value="1"/>
</dbReference>
<evidence type="ECO:0000256" key="3">
    <source>
        <dbReference type="SAM" id="MobiDB-lite"/>
    </source>
</evidence>
<evidence type="ECO:0000313" key="5">
    <source>
        <dbReference type="Proteomes" id="UP000230914"/>
    </source>
</evidence>
<evidence type="ECO:0000313" key="4">
    <source>
        <dbReference type="EMBL" id="PIE31540.1"/>
    </source>
</evidence>
<feature type="region of interest" description="Disordered" evidence="3">
    <location>
        <begin position="75"/>
        <end position="106"/>
    </location>
</feature>
<evidence type="ECO:0000256" key="1">
    <source>
        <dbReference type="ARBA" id="ARBA00022801"/>
    </source>
</evidence>
<dbReference type="InterPro" id="IPR027417">
    <property type="entry name" value="P-loop_NTPase"/>
</dbReference>
<keyword evidence="1" id="KW-0378">Hydrolase</keyword>
<dbReference type="PANTHER" id="PTHR43519">
    <property type="entry name" value="ATP-DEPENDENT RNA HELICASE HRPB"/>
    <property type="match status" value="1"/>
</dbReference>
<reference evidence="4 5" key="1">
    <citation type="submission" date="2017-10" db="EMBL/GenBank/DDBJ databases">
        <title>Novel microbial diversity and functional potential in the marine mammal oral microbiome.</title>
        <authorList>
            <person name="Dudek N.K."/>
            <person name="Sun C.L."/>
            <person name="Burstein D."/>
            <person name="Kantor R.S."/>
            <person name="Aliaga Goltsman D.S."/>
            <person name="Bik E.M."/>
            <person name="Thomas B.C."/>
            <person name="Banfield J.F."/>
            <person name="Relman D.A."/>
        </authorList>
    </citation>
    <scope>NUCLEOTIDE SEQUENCE [LARGE SCALE GENOMIC DNA]</scope>
    <source>
        <strain evidence="4">DOLJORAL78_61_10</strain>
    </source>
</reference>
<dbReference type="GO" id="GO:0004386">
    <property type="term" value="F:helicase activity"/>
    <property type="evidence" value="ECO:0007669"/>
    <property type="project" value="UniProtKB-KW"/>
</dbReference>
<keyword evidence="2" id="KW-0347">Helicase</keyword>
<dbReference type="EMBL" id="PDSL01000078">
    <property type="protein sequence ID" value="PIE31540.1"/>
    <property type="molecule type" value="Genomic_DNA"/>
</dbReference>
<dbReference type="Gene3D" id="3.40.50.300">
    <property type="entry name" value="P-loop containing nucleotide triphosphate hydrolases"/>
    <property type="match status" value="1"/>
</dbReference>
<accession>A0A2G6K810</accession>
<gene>
    <name evidence="4" type="ORF">CSA55_05505</name>
</gene>
<dbReference type="GO" id="GO:0016787">
    <property type="term" value="F:hydrolase activity"/>
    <property type="evidence" value="ECO:0007669"/>
    <property type="project" value="UniProtKB-KW"/>
</dbReference>
<dbReference type="PANTHER" id="PTHR43519:SF1">
    <property type="entry name" value="ATP-DEPENDENT RNA HELICASE HRPB"/>
    <property type="match status" value="1"/>
</dbReference>
<sequence>MPMSPRQLPDLPVVDVLDEVKRALEHTGRGVVVAPPGAGKTTLIPLALLDESWLGEQRIVMLEPRRLSARAAARRMALPNPRRTQDWSGNPYRGGHRGDLDPATSA</sequence>